<feature type="chain" id="PRO_5012957277" evidence="3">
    <location>
        <begin position="20"/>
        <end position="957"/>
    </location>
</feature>
<keyword evidence="1" id="KW-0378">Hydrolase</keyword>
<evidence type="ECO:0000259" key="6">
    <source>
        <dbReference type="Pfam" id="PF03633"/>
    </source>
</evidence>
<evidence type="ECO:0000259" key="4">
    <source>
        <dbReference type="Pfam" id="PF00754"/>
    </source>
</evidence>
<feature type="domain" description="Glycoside hydrolase family 65 C-terminal" evidence="6">
    <location>
        <begin position="757"/>
        <end position="816"/>
    </location>
</feature>
<evidence type="ECO:0000313" key="9">
    <source>
        <dbReference type="Proteomes" id="UP000190539"/>
    </source>
</evidence>
<keyword evidence="3" id="KW-0732">Signal</keyword>
<feature type="domain" description="Glycoside hydrolase family 65 N-terminal" evidence="7">
    <location>
        <begin position="65"/>
        <end position="353"/>
    </location>
</feature>
<gene>
    <name evidence="8" type="ORF">B1H18_08380</name>
</gene>
<organism evidence="8 9">
    <name type="scientific">Streptomyces tsukubensis</name>
    <dbReference type="NCBI Taxonomy" id="83656"/>
    <lineage>
        <taxon>Bacteria</taxon>
        <taxon>Bacillati</taxon>
        <taxon>Actinomycetota</taxon>
        <taxon>Actinomycetes</taxon>
        <taxon>Kitasatosporales</taxon>
        <taxon>Streptomycetaceae</taxon>
        <taxon>Streptomyces</taxon>
    </lineage>
</organism>
<dbReference type="InterPro" id="IPR000421">
    <property type="entry name" value="FA58C"/>
</dbReference>
<dbReference type="Pfam" id="PF03633">
    <property type="entry name" value="Glyco_hydro_65C"/>
    <property type="match status" value="1"/>
</dbReference>
<feature type="region of interest" description="Disordered" evidence="2">
    <location>
        <begin position="937"/>
        <end position="957"/>
    </location>
</feature>
<dbReference type="PANTHER" id="PTHR11051">
    <property type="entry name" value="GLYCOSYL HYDROLASE-RELATED"/>
    <property type="match status" value="1"/>
</dbReference>
<sequence>MRTGVLVAVLFTALVGAAAAPGVATPGRGEDVGPPIGPSDPASCAPSPGWAPSAHHRTESGTFHAYTGNGYLGTRVPPSGGGYAETGGRTGWPLFTPGYDGAFVSGLYGRGPEVTAGRQVLAALPSWTGLDLTVDGETYGAVTPQARISHYRQTLFLRCGFVRTSLTWATADGRRTDLVLDVLTSRDDPHTGAVRLRMTPHWDGRATVTDRIDGRGARRLIPAKARDIGGGGPGTVTIPFRTTSAPLKANKARQTNKAKQTQEATNKAMKAQEAQESKQTQKTRSATRKAQKGETGALSSTLRAPGRTAGPMTEAGGPTTRAGTSLSARQSSTFAVRAGRTYEAAKYVGVDTSLTARSPVAAATAASLRAADRGWPALFAAHTAAWRALWSSDVEVPGRPDLQLWSRASQYGLLSATRKGSGDSVGPAGLSSDNYAGLIFWDAETWMFPALLATRPELARTVLEYRYRTRSAARANAHKLGFQGLFYPWTSAGHGEIWSECHSWRPPHCVTQNHLQSDIALAAWQYWLTTGDKAWLRERGWPLLKGIAEFWADRATRNPDGSYSVDEVAGPDEYSNGVDDGVFTNAGAATALRDASLAARALGRTAPDAWQTVADGLRIPYDPKRKIFLQYAGYADTKIKQADTVMLLYPLEWPMPAGAAAATLDHYAALTDPEGPAMTDSVHAVDAAAIGEPGCATYTYLQRSIRPFVRGPFGLFSEARGDKAGADDPLSGMPAQDFVTGKGGFLQVFTHGLTGSRPRQGAVHLDPTLPPQLRRGVTVRGLRLHSSTYDIAIGPATTRVTLTGGPPFKVESPDRRERFTVDASSPAVLRTRRPDLAPTSNAARCRPVSATSEEPGLYAEAAVDGSTTTAWSPAADRASLTVDMGAPARRFRAVTPKWGVAPASYSVETSTDRHTWTEAPDNAPTQPARYVRLTVRTSGPKGPAPALREVTVTAPVQ</sequence>
<dbReference type="InterPro" id="IPR005195">
    <property type="entry name" value="Glyco_hydro_65_M"/>
</dbReference>
<dbReference type="InterPro" id="IPR012341">
    <property type="entry name" value="6hp_glycosidase-like_sf"/>
</dbReference>
<protein>
    <submittedName>
        <fullName evidence="8">Haloacid dehalogenase</fullName>
    </submittedName>
</protein>
<name>A0A1V4AD64_9ACTN</name>
<dbReference type="SUPFAM" id="SSF48208">
    <property type="entry name" value="Six-hairpin glycosidases"/>
    <property type="match status" value="1"/>
</dbReference>
<dbReference type="InterPro" id="IPR005196">
    <property type="entry name" value="Glyco_hydro_65_N"/>
</dbReference>
<dbReference type="Proteomes" id="UP000190539">
    <property type="component" value="Unassembled WGS sequence"/>
</dbReference>
<dbReference type="Gene3D" id="1.50.10.10">
    <property type="match status" value="1"/>
</dbReference>
<dbReference type="Pfam" id="PF00754">
    <property type="entry name" value="F5_F8_type_C"/>
    <property type="match status" value="1"/>
</dbReference>
<dbReference type="Pfam" id="PF03632">
    <property type="entry name" value="Glyco_hydro_65m"/>
    <property type="match status" value="1"/>
</dbReference>
<dbReference type="Gene3D" id="2.60.120.260">
    <property type="entry name" value="Galactose-binding domain-like"/>
    <property type="match status" value="1"/>
</dbReference>
<feature type="domain" description="F5/8 type C" evidence="4">
    <location>
        <begin position="848"/>
        <end position="941"/>
    </location>
</feature>
<dbReference type="PANTHER" id="PTHR11051:SF8">
    <property type="entry name" value="PROTEIN-GLUCOSYLGALACTOSYLHYDROXYLYSINE GLUCOSIDASE"/>
    <property type="match status" value="1"/>
</dbReference>
<feature type="domain" description="Glycoside hydrolase family 65 central catalytic" evidence="5">
    <location>
        <begin position="414"/>
        <end position="637"/>
    </location>
</feature>
<evidence type="ECO:0000256" key="1">
    <source>
        <dbReference type="ARBA" id="ARBA00023295"/>
    </source>
</evidence>
<dbReference type="InterPro" id="IPR037018">
    <property type="entry name" value="GH65_N"/>
</dbReference>
<dbReference type="InterPro" id="IPR008979">
    <property type="entry name" value="Galactose-bd-like_sf"/>
</dbReference>
<comment type="caution">
    <text evidence="8">The sequence shown here is derived from an EMBL/GenBank/DDBJ whole genome shotgun (WGS) entry which is preliminary data.</text>
</comment>
<keyword evidence="1" id="KW-0326">Glycosidase</keyword>
<dbReference type="InterPro" id="IPR011013">
    <property type="entry name" value="Gal_mutarotase_sf_dom"/>
</dbReference>
<evidence type="ECO:0000259" key="7">
    <source>
        <dbReference type="Pfam" id="PF03636"/>
    </source>
</evidence>
<dbReference type="GO" id="GO:0004555">
    <property type="term" value="F:alpha,alpha-trehalase activity"/>
    <property type="evidence" value="ECO:0007669"/>
    <property type="project" value="TreeGrafter"/>
</dbReference>
<dbReference type="GO" id="GO:0005993">
    <property type="term" value="P:trehalose catabolic process"/>
    <property type="evidence" value="ECO:0007669"/>
    <property type="project" value="TreeGrafter"/>
</dbReference>
<dbReference type="InterPro" id="IPR005194">
    <property type="entry name" value="Glyco_hydro_65_C"/>
</dbReference>
<dbReference type="STRING" id="83656.B1H18_08380"/>
<evidence type="ECO:0000313" key="8">
    <source>
        <dbReference type="EMBL" id="OON81347.1"/>
    </source>
</evidence>
<dbReference type="SUPFAM" id="SSF74650">
    <property type="entry name" value="Galactose mutarotase-like"/>
    <property type="match status" value="1"/>
</dbReference>
<proteinExistence type="predicted"/>
<dbReference type="Pfam" id="PF03636">
    <property type="entry name" value="Glyco_hydro_65N"/>
    <property type="match status" value="1"/>
</dbReference>
<dbReference type="EMBL" id="MVFC01000004">
    <property type="protein sequence ID" value="OON81347.1"/>
    <property type="molecule type" value="Genomic_DNA"/>
</dbReference>
<feature type="region of interest" description="Disordered" evidence="2">
    <location>
        <begin position="22"/>
        <end position="57"/>
    </location>
</feature>
<reference evidence="8 9" key="1">
    <citation type="submission" date="2017-02" db="EMBL/GenBank/DDBJ databases">
        <title>Draft Genome Sequence of Streptomyces tsukubaensis F601, a Producer of the immunosuppressant tacrolimus FK506.</title>
        <authorList>
            <person name="Zong G."/>
            <person name="Zhong C."/>
            <person name="Fu J."/>
            <person name="Qin R."/>
            <person name="Cao G."/>
        </authorList>
    </citation>
    <scope>NUCLEOTIDE SEQUENCE [LARGE SCALE GENOMIC DNA]</scope>
    <source>
        <strain evidence="8 9">F601</strain>
    </source>
</reference>
<dbReference type="GO" id="GO:0030246">
    <property type="term" value="F:carbohydrate binding"/>
    <property type="evidence" value="ECO:0007669"/>
    <property type="project" value="InterPro"/>
</dbReference>
<dbReference type="AlphaFoldDB" id="A0A1V4AD64"/>
<dbReference type="GO" id="GO:0016757">
    <property type="term" value="F:glycosyltransferase activity"/>
    <property type="evidence" value="ECO:0007669"/>
    <property type="project" value="UniProtKB-ARBA"/>
</dbReference>
<keyword evidence="9" id="KW-1185">Reference proteome</keyword>
<feature type="compositionally biased region" description="Polar residues" evidence="2">
    <location>
        <begin position="321"/>
        <end position="330"/>
    </location>
</feature>
<dbReference type="Gene3D" id="2.70.98.40">
    <property type="entry name" value="Glycoside hydrolase, family 65, N-terminal domain"/>
    <property type="match status" value="1"/>
</dbReference>
<feature type="region of interest" description="Disordered" evidence="2">
    <location>
        <begin position="243"/>
        <end position="330"/>
    </location>
</feature>
<dbReference type="SUPFAM" id="SSF49785">
    <property type="entry name" value="Galactose-binding domain-like"/>
    <property type="match status" value="1"/>
</dbReference>
<evidence type="ECO:0000256" key="3">
    <source>
        <dbReference type="SAM" id="SignalP"/>
    </source>
</evidence>
<accession>A0A1V4AD64</accession>
<evidence type="ECO:0000259" key="5">
    <source>
        <dbReference type="Pfam" id="PF03632"/>
    </source>
</evidence>
<evidence type="ECO:0000256" key="2">
    <source>
        <dbReference type="SAM" id="MobiDB-lite"/>
    </source>
</evidence>
<dbReference type="InterPro" id="IPR008928">
    <property type="entry name" value="6-hairpin_glycosidase_sf"/>
</dbReference>
<feature type="signal peptide" evidence="3">
    <location>
        <begin position="1"/>
        <end position="19"/>
    </location>
</feature>